<name>A0ABP6UKS0_9MICO</name>
<evidence type="ECO:0000313" key="2">
    <source>
        <dbReference type="Proteomes" id="UP001499841"/>
    </source>
</evidence>
<protein>
    <recommendedName>
        <fullName evidence="3">UDP-N-acetylenolpyruvoylglucosamine reductase</fullName>
    </recommendedName>
</protein>
<dbReference type="Gene3D" id="3.30.465.10">
    <property type="match status" value="1"/>
</dbReference>
<sequence>MNVSAALSARRSRIVVDASACEIDDLAPCGGVDVTVGGDVDWGEFVERAVASGWPGVERLGGVPGTVADVVRTNAEVDGQAVGDVVAAVGTWDRGADRARTFAFSECEFEPSTSRFEERLPDGQHRYDIVDVSFLFKQGDLTTPIRDPELAQLLGIGLGERLPLTEYAARRSPLGD</sequence>
<proteinExistence type="predicted"/>
<gene>
    <name evidence="1" type="ORF">GCM10022262_38490</name>
</gene>
<evidence type="ECO:0000313" key="1">
    <source>
        <dbReference type="EMBL" id="GAA3510675.1"/>
    </source>
</evidence>
<dbReference type="EMBL" id="BAABBA010000030">
    <property type="protein sequence ID" value="GAA3510675.1"/>
    <property type="molecule type" value="Genomic_DNA"/>
</dbReference>
<accession>A0ABP6UKS0</accession>
<dbReference type="PANTHER" id="PTHR21071">
    <property type="entry name" value="UDP-N-ACETYLENOLPYRUVOYLGLUCOSAMINE REDUCTASE"/>
    <property type="match status" value="1"/>
</dbReference>
<dbReference type="Proteomes" id="UP001499841">
    <property type="component" value="Unassembled WGS sequence"/>
</dbReference>
<dbReference type="InterPro" id="IPR003170">
    <property type="entry name" value="MurB"/>
</dbReference>
<evidence type="ECO:0008006" key="3">
    <source>
        <dbReference type="Google" id="ProtNLM"/>
    </source>
</evidence>
<dbReference type="PANTHER" id="PTHR21071:SF4">
    <property type="entry name" value="UDP-N-ACETYLENOLPYRUVOYLGLUCOSAMINE REDUCTASE"/>
    <property type="match status" value="1"/>
</dbReference>
<organism evidence="1 2">
    <name type="scientific">Georgenia daeguensis</name>
    <dbReference type="NCBI Taxonomy" id="908355"/>
    <lineage>
        <taxon>Bacteria</taxon>
        <taxon>Bacillati</taxon>
        <taxon>Actinomycetota</taxon>
        <taxon>Actinomycetes</taxon>
        <taxon>Micrococcales</taxon>
        <taxon>Bogoriellaceae</taxon>
        <taxon>Georgenia</taxon>
    </lineage>
</organism>
<keyword evidence="2" id="KW-1185">Reference proteome</keyword>
<dbReference type="InterPro" id="IPR036318">
    <property type="entry name" value="FAD-bd_PCMH-like_sf"/>
</dbReference>
<dbReference type="InterPro" id="IPR016169">
    <property type="entry name" value="FAD-bd_PCMH_sub2"/>
</dbReference>
<dbReference type="RefSeq" id="WP_345044931.1">
    <property type="nucleotide sequence ID" value="NZ_BAABBA010000030.1"/>
</dbReference>
<dbReference type="SUPFAM" id="SSF56176">
    <property type="entry name" value="FAD-binding/transporter-associated domain-like"/>
    <property type="match status" value="1"/>
</dbReference>
<comment type="caution">
    <text evidence="1">The sequence shown here is derived from an EMBL/GenBank/DDBJ whole genome shotgun (WGS) entry which is preliminary data.</text>
</comment>
<reference evidence="2" key="1">
    <citation type="journal article" date="2019" name="Int. J. Syst. Evol. Microbiol.">
        <title>The Global Catalogue of Microorganisms (GCM) 10K type strain sequencing project: providing services to taxonomists for standard genome sequencing and annotation.</title>
        <authorList>
            <consortium name="The Broad Institute Genomics Platform"/>
            <consortium name="The Broad Institute Genome Sequencing Center for Infectious Disease"/>
            <person name="Wu L."/>
            <person name="Ma J."/>
        </authorList>
    </citation>
    <scope>NUCLEOTIDE SEQUENCE [LARGE SCALE GENOMIC DNA]</scope>
    <source>
        <strain evidence="2">JCM 17459</strain>
    </source>
</reference>